<dbReference type="GO" id="GO:0005737">
    <property type="term" value="C:cytoplasm"/>
    <property type="evidence" value="ECO:0007669"/>
    <property type="project" value="TreeGrafter"/>
</dbReference>
<dbReference type="RefSeq" id="XP_033653041.1">
    <property type="nucleotide sequence ID" value="XM_033800322.1"/>
</dbReference>
<evidence type="ECO:0000313" key="2">
    <source>
        <dbReference type="EMBL" id="KAF2275502.1"/>
    </source>
</evidence>
<dbReference type="Proteomes" id="UP000800097">
    <property type="component" value="Unassembled WGS sequence"/>
</dbReference>
<sequence length="413" mass="44690">MASSEAAAAAPQAHEVVVLGGNFAGIQVTHYLLRRIFPRLERLKGSGAYHIYLVSPNSHYFFKIAAPRALTKPEVIKKIFKPIDQALGKYGQSCDFIRGKAISLNPMAKTVTICTVPNATHRVLRYDSLFICTGTTTASPLWTLHDDHLTTRAEFTEMHMRLPQTNTLLIAGGGPVGVETAGEIAAAYPTMNITLVAGGDVLPNLPESVRTKAKSRLREAGDASTSATGTEVTLSDWTQMTVDTFIDCRGATRINSEYLPAVWLDSRGRVFTRDKYLRVRGDNSAPADGVYAVGDIVSGSANTALELDAMVFTAGSSFGYDISTQLGFKPKPVTTNSGVLQKNAESLRNTTTVPIGPNDGVGLLLGLPLPSLAVKMIKGKSFMTTRVEPIVTGAQYLKKRQKLVRGIRRIFKM</sequence>
<accession>A0A6A6JGF9</accession>
<keyword evidence="3" id="KW-1185">Reference proteome</keyword>
<dbReference type="Pfam" id="PF07992">
    <property type="entry name" value="Pyr_redox_2"/>
    <property type="match status" value="1"/>
</dbReference>
<dbReference type="PANTHER" id="PTHR43735:SF25">
    <property type="entry name" value="NAD(P)H DEHYDROGENASE 3"/>
    <property type="match status" value="1"/>
</dbReference>
<dbReference type="PRINTS" id="PR00469">
    <property type="entry name" value="PNDRDTASEII"/>
</dbReference>
<dbReference type="Gene3D" id="3.50.50.100">
    <property type="match status" value="1"/>
</dbReference>
<dbReference type="InterPro" id="IPR023753">
    <property type="entry name" value="FAD/NAD-binding_dom"/>
</dbReference>
<organism evidence="2 3">
    <name type="scientific">Westerdykella ornata</name>
    <dbReference type="NCBI Taxonomy" id="318751"/>
    <lineage>
        <taxon>Eukaryota</taxon>
        <taxon>Fungi</taxon>
        <taxon>Dikarya</taxon>
        <taxon>Ascomycota</taxon>
        <taxon>Pezizomycotina</taxon>
        <taxon>Dothideomycetes</taxon>
        <taxon>Pleosporomycetidae</taxon>
        <taxon>Pleosporales</taxon>
        <taxon>Sporormiaceae</taxon>
        <taxon>Westerdykella</taxon>
    </lineage>
</organism>
<dbReference type="OrthoDB" id="202203at2759"/>
<dbReference type="GO" id="GO:0004174">
    <property type="term" value="F:electron-transferring-flavoprotein dehydrogenase activity"/>
    <property type="evidence" value="ECO:0007669"/>
    <property type="project" value="TreeGrafter"/>
</dbReference>
<dbReference type="GeneID" id="54553497"/>
<proteinExistence type="predicted"/>
<dbReference type="PRINTS" id="PR00368">
    <property type="entry name" value="FADPNR"/>
</dbReference>
<feature type="domain" description="FAD/NAD(P)-binding" evidence="1">
    <location>
        <begin position="15"/>
        <end position="300"/>
    </location>
</feature>
<evidence type="ECO:0000259" key="1">
    <source>
        <dbReference type="Pfam" id="PF07992"/>
    </source>
</evidence>
<name>A0A6A6JGF9_WESOR</name>
<evidence type="ECO:0000313" key="3">
    <source>
        <dbReference type="Proteomes" id="UP000800097"/>
    </source>
</evidence>
<dbReference type="AlphaFoldDB" id="A0A6A6JGF9"/>
<dbReference type="InterPro" id="IPR036188">
    <property type="entry name" value="FAD/NAD-bd_sf"/>
</dbReference>
<dbReference type="EMBL" id="ML986497">
    <property type="protein sequence ID" value="KAF2275502.1"/>
    <property type="molecule type" value="Genomic_DNA"/>
</dbReference>
<reference evidence="2" key="1">
    <citation type="journal article" date="2020" name="Stud. Mycol.">
        <title>101 Dothideomycetes genomes: a test case for predicting lifestyles and emergence of pathogens.</title>
        <authorList>
            <person name="Haridas S."/>
            <person name="Albert R."/>
            <person name="Binder M."/>
            <person name="Bloem J."/>
            <person name="Labutti K."/>
            <person name="Salamov A."/>
            <person name="Andreopoulos B."/>
            <person name="Baker S."/>
            <person name="Barry K."/>
            <person name="Bills G."/>
            <person name="Bluhm B."/>
            <person name="Cannon C."/>
            <person name="Castanera R."/>
            <person name="Culley D."/>
            <person name="Daum C."/>
            <person name="Ezra D."/>
            <person name="Gonzalez J."/>
            <person name="Henrissat B."/>
            <person name="Kuo A."/>
            <person name="Liang C."/>
            <person name="Lipzen A."/>
            <person name="Lutzoni F."/>
            <person name="Magnuson J."/>
            <person name="Mondo S."/>
            <person name="Nolan M."/>
            <person name="Ohm R."/>
            <person name="Pangilinan J."/>
            <person name="Park H.-J."/>
            <person name="Ramirez L."/>
            <person name="Alfaro M."/>
            <person name="Sun H."/>
            <person name="Tritt A."/>
            <person name="Yoshinaga Y."/>
            <person name="Zwiers L.-H."/>
            <person name="Turgeon B."/>
            <person name="Goodwin S."/>
            <person name="Spatafora J."/>
            <person name="Crous P."/>
            <person name="Grigoriev I."/>
        </authorList>
    </citation>
    <scope>NUCLEOTIDE SEQUENCE</scope>
    <source>
        <strain evidence="2">CBS 379.55</strain>
    </source>
</reference>
<dbReference type="PANTHER" id="PTHR43735">
    <property type="entry name" value="APOPTOSIS-INDUCING FACTOR 1"/>
    <property type="match status" value="1"/>
</dbReference>
<gene>
    <name evidence="2" type="ORF">EI97DRAFT_451049</name>
</gene>
<protein>
    <recommendedName>
        <fullName evidence="1">FAD/NAD(P)-binding domain-containing protein</fullName>
    </recommendedName>
</protein>
<dbReference type="GO" id="GO:0050660">
    <property type="term" value="F:flavin adenine dinucleotide binding"/>
    <property type="evidence" value="ECO:0007669"/>
    <property type="project" value="TreeGrafter"/>
</dbReference>
<dbReference type="SUPFAM" id="SSF51905">
    <property type="entry name" value="FAD/NAD(P)-binding domain"/>
    <property type="match status" value="2"/>
</dbReference>